<accession>A0A8J7THX5</accession>
<reference evidence="3" key="1">
    <citation type="journal article" date="2021" name="Cell">
        <title>Tracing the genetic footprints of vertebrate landing in non-teleost ray-finned fishes.</title>
        <authorList>
            <person name="Bi X."/>
            <person name="Wang K."/>
            <person name="Yang L."/>
            <person name="Pan H."/>
            <person name="Jiang H."/>
            <person name="Wei Q."/>
            <person name="Fang M."/>
            <person name="Yu H."/>
            <person name="Zhu C."/>
            <person name="Cai Y."/>
            <person name="He Y."/>
            <person name="Gan X."/>
            <person name="Zeng H."/>
            <person name="Yu D."/>
            <person name="Zhu Y."/>
            <person name="Jiang H."/>
            <person name="Qiu Q."/>
            <person name="Yang H."/>
            <person name="Zhang Y.E."/>
            <person name="Wang W."/>
            <person name="Zhu M."/>
            <person name="He S."/>
            <person name="Zhang G."/>
        </authorList>
    </citation>
    <scope>NUCLEOTIDE SEQUENCE</scope>
    <source>
        <strain evidence="3">Allg_001</strain>
    </source>
</reference>
<organism evidence="3 4">
    <name type="scientific">Atractosteus spatula</name>
    <name type="common">Alligator gar</name>
    <name type="synonym">Lepisosteus spatula</name>
    <dbReference type="NCBI Taxonomy" id="7917"/>
    <lineage>
        <taxon>Eukaryota</taxon>
        <taxon>Metazoa</taxon>
        <taxon>Chordata</taxon>
        <taxon>Craniata</taxon>
        <taxon>Vertebrata</taxon>
        <taxon>Euteleostomi</taxon>
        <taxon>Actinopterygii</taxon>
        <taxon>Neopterygii</taxon>
        <taxon>Holostei</taxon>
        <taxon>Semionotiformes</taxon>
        <taxon>Lepisosteidae</taxon>
        <taxon>Atractosteus</taxon>
    </lineage>
</organism>
<dbReference type="EMBL" id="JAAWVO010069671">
    <property type="protein sequence ID" value="MBN3324199.1"/>
    <property type="molecule type" value="Genomic_DNA"/>
</dbReference>
<comment type="caution">
    <text evidence="3">The sequence shown here is derived from an EMBL/GenBank/DDBJ whole genome shotgun (WGS) entry which is preliminary data.</text>
</comment>
<feature type="region of interest" description="Disordered" evidence="1">
    <location>
        <begin position="100"/>
        <end position="219"/>
    </location>
</feature>
<feature type="compositionally biased region" description="Acidic residues" evidence="1">
    <location>
        <begin position="321"/>
        <end position="331"/>
    </location>
</feature>
<evidence type="ECO:0000313" key="4">
    <source>
        <dbReference type="Proteomes" id="UP000736164"/>
    </source>
</evidence>
<feature type="non-terminal residue" evidence="3">
    <location>
        <position position="786"/>
    </location>
</feature>
<keyword evidence="4" id="KW-1185">Reference proteome</keyword>
<dbReference type="PANTHER" id="PTHR22427">
    <property type="entry name" value="GH15728P"/>
    <property type="match status" value="1"/>
</dbReference>
<feature type="compositionally biased region" description="Low complexity" evidence="1">
    <location>
        <begin position="238"/>
        <end position="283"/>
    </location>
</feature>
<dbReference type="InterPro" id="IPR027907">
    <property type="entry name" value="BTBD8_C"/>
</dbReference>
<dbReference type="PRINTS" id="PR01217">
    <property type="entry name" value="PRICHEXTENSN"/>
</dbReference>
<feature type="compositionally biased region" description="Low complexity" evidence="1">
    <location>
        <begin position="100"/>
        <end position="121"/>
    </location>
</feature>
<evidence type="ECO:0000313" key="3">
    <source>
        <dbReference type="EMBL" id="MBN3324199.1"/>
    </source>
</evidence>
<name>A0A8J7THX5_ATRSP</name>
<feature type="non-terminal residue" evidence="3">
    <location>
        <position position="1"/>
    </location>
</feature>
<feature type="compositionally biased region" description="Basic and acidic residues" evidence="1">
    <location>
        <begin position="144"/>
        <end position="155"/>
    </location>
</feature>
<dbReference type="AlphaFoldDB" id="A0A8J7THX5"/>
<dbReference type="Proteomes" id="UP000736164">
    <property type="component" value="Unassembled WGS sequence"/>
</dbReference>
<feature type="compositionally biased region" description="Low complexity" evidence="1">
    <location>
        <begin position="598"/>
        <end position="614"/>
    </location>
</feature>
<feature type="domain" description="BTB/POZ" evidence="2">
    <location>
        <begin position="743"/>
        <end position="786"/>
    </location>
</feature>
<feature type="compositionally biased region" description="Pro residues" evidence="1">
    <location>
        <begin position="301"/>
        <end position="311"/>
    </location>
</feature>
<feature type="region of interest" description="Disordered" evidence="1">
    <location>
        <begin position="238"/>
        <end position="384"/>
    </location>
</feature>
<feature type="compositionally biased region" description="Low complexity" evidence="1">
    <location>
        <begin position="332"/>
        <end position="359"/>
    </location>
</feature>
<feature type="compositionally biased region" description="Acidic residues" evidence="1">
    <location>
        <begin position="409"/>
        <end position="424"/>
    </location>
</feature>
<proteinExistence type="predicted"/>
<evidence type="ECO:0000259" key="2">
    <source>
        <dbReference type="Pfam" id="PF15363"/>
    </source>
</evidence>
<sequence length="786" mass="81585">MSVSFAGFSSARQQQCLAGTRPDRRGLSRGLGHCLLSPCSHDDRSQDCSILFQPAAFFQAWCHSSPWWPKCSIAAQQNYCCAGEESNGLYPLVPSRQDVARPAAVPKKPAAPATKPAPVKPTRTEPSKPAAAAGPSKPTATAKPAEKPARPKTQDAKPAASPRHPASRAALSKPASPSPRKPVGSSAPMPVKRVPRPTQPVQPLAASGEPAKKPPVQEAAVAVAAAVAAATVVVAASAPQPSLESVATAAEAGVAAEPAESPASAPETPVLDIAAAEPLQAPAARPPSPPFPSARSTPEEAAPPPPPPPSQPTGAVPEEARGDDEEEEEAETLPADEVLGDAPTEPASAPSSRSRSAASSEDEASDTEGEAQVGEPDPRGVDNLAFEKAAAAAAAAAALGDTAAALSALEEEAAEEEEEEEEEASLMGGEGDGDTPQSANSAASYVFDSNAHSTTESCGKSPGIFSLENEDQLPEEIKELNLRAAAGQGDGEAVGPPVDLLPLQEGALELSAPGGGEGEQEYLFCEKGGYPPASGGGVGREGSPLPGSPESPASPPPGQEGDPVLPCYAALCEKTDSALAGGGQNEGGHLLRWSPELPGGEQPQPEEQQQQQQRQGREAPLHWEVPCKETQPACRQEQECKEQQQNKTAPVAVLLSPSSALSTIYEAMETTDEEEEGEGVWIRREEAEDQERPDPQRPLLELDWVNKAEMVQQLINQTLLLAGERCPLLLPGSGGTLSPLESSRWPELLSPLDPPGASITAVTSYSPEDHGCSQGDWTVVELETHH</sequence>
<feature type="region of interest" description="Disordered" evidence="1">
    <location>
        <begin position="406"/>
        <end position="622"/>
    </location>
</feature>
<gene>
    <name evidence="3" type="primary">Prr36</name>
    <name evidence="3" type="ORF">GTO95_0018027</name>
</gene>
<feature type="compositionally biased region" description="Low complexity" evidence="1">
    <location>
        <begin position="127"/>
        <end position="143"/>
    </location>
</feature>
<evidence type="ECO:0000256" key="1">
    <source>
        <dbReference type="SAM" id="MobiDB-lite"/>
    </source>
</evidence>
<dbReference type="PANTHER" id="PTHR22427:SF8">
    <property type="entry name" value="PROLINE-RICH PROTEIN 36"/>
    <property type="match status" value="1"/>
</dbReference>
<feature type="compositionally biased region" description="Acidic residues" evidence="1">
    <location>
        <begin position="360"/>
        <end position="369"/>
    </location>
</feature>
<dbReference type="Pfam" id="PF15363">
    <property type="entry name" value="BTBD8_C"/>
    <property type="match status" value="1"/>
</dbReference>
<feature type="compositionally biased region" description="Low complexity" evidence="1">
    <location>
        <begin position="156"/>
        <end position="170"/>
    </location>
</feature>
<protein>
    <submittedName>
        <fullName evidence="3">PRR36 protein</fullName>
    </submittedName>
</protein>
<feature type="compositionally biased region" description="Pro residues" evidence="1">
    <location>
        <begin position="546"/>
        <end position="558"/>
    </location>
</feature>